<dbReference type="EMBL" id="KE145371">
    <property type="protein sequence ID" value="EPE26172.1"/>
    <property type="molecule type" value="Genomic_DNA"/>
</dbReference>
<evidence type="ECO:0000256" key="4">
    <source>
        <dbReference type="PROSITE-ProRule" id="PRU00834"/>
    </source>
</evidence>
<dbReference type="KEGG" id="glz:GLAREA_02084"/>
<dbReference type="PROSITE" id="PS51501">
    <property type="entry name" value="ZF_DNL"/>
    <property type="match status" value="1"/>
</dbReference>
<feature type="domain" description="DNL-type" evidence="6">
    <location>
        <begin position="84"/>
        <end position="179"/>
    </location>
</feature>
<dbReference type="GO" id="GO:0050821">
    <property type="term" value="P:protein stabilization"/>
    <property type="evidence" value="ECO:0007669"/>
    <property type="project" value="TreeGrafter"/>
</dbReference>
<feature type="region of interest" description="Disordered" evidence="5">
    <location>
        <begin position="194"/>
        <end position="221"/>
    </location>
</feature>
<reference evidence="7 8" key="1">
    <citation type="journal article" date="2013" name="BMC Genomics">
        <title>Genomics-driven discovery of the pneumocandin biosynthetic gene cluster in the fungus Glarea lozoyensis.</title>
        <authorList>
            <person name="Chen L."/>
            <person name="Yue Q."/>
            <person name="Zhang X."/>
            <person name="Xiang M."/>
            <person name="Wang C."/>
            <person name="Li S."/>
            <person name="Che Y."/>
            <person name="Ortiz-Lopez F.J."/>
            <person name="Bills G.F."/>
            <person name="Liu X."/>
            <person name="An Z."/>
        </authorList>
    </citation>
    <scope>NUCLEOTIDE SEQUENCE [LARGE SCALE GENOMIC DNA]</scope>
    <source>
        <strain evidence="8">ATCC 20868 / MF5171</strain>
    </source>
</reference>
<keyword evidence="8" id="KW-1185">Reference proteome</keyword>
<dbReference type="eggNOG" id="KOG3277">
    <property type="taxonomic scope" value="Eukaryota"/>
</dbReference>
<dbReference type="HOGENOM" id="CLU_093902_0_2_1"/>
<dbReference type="InterPro" id="IPR024158">
    <property type="entry name" value="Mt_import_TIM15"/>
</dbReference>
<dbReference type="AlphaFoldDB" id="S3CI61"/>
<dbReference type="GeneID" id="19461142"/>
<evidence type="ECO:0000256" key="5">
    <source>
        <dbReference type="SAM" id="MobiDB-lite"/>
    </source>
</evidence>
<keyword evidence="2 4" id="KW-0863">Zinc-finger</keyword>
<protein>
    <recommendedName>
        <fullName evidence="6">DNL-type domain-containing protein</fullName>
    </recommendedName>
</protein>
<dbReference type="Proteomes" id="UP000016922">
    <property type="component" value="Unassembled WGS sequence"/>
</dbReference>
<dbReference type="GO" id="GO:0030150">
    <property type="term" value="P:protein import into mitochondrial matrix"/>
    <property type="evidence" value="ECO:0007669"/>
    <property type="project" value="TreeGrafter"/>
</dbReference>
<dbReference type="GO" id="GO:0008270">
    <property type="term" value="F:zinc ion binding"/>
    <property type="evidence" value="ECO:0007669"/>
    <property type="project" value="UniProtKB-KW"/>
</dbReference>
<sequence>MPPNTISSALRAITRRPLRPLAPRRSVFLPVTSLRHYSDVPPSSVPPGVETPKIESPKASTHKRPLHGPQYTENSTHQFFQPKPVKPEYWITFTCTPCSHRSSHKISKQGYHRGSVLITCPECRNRHVISDHLQIFGDKNMTIEDLMKERGQLVKKGTLSEDGDLEFWEDGTTTPTTFRTEAKQKAILDEHFAKIGRTNEQNTTKDQGVEDVEEDPGMAGR</sequence>
<evidence type="ECO:0000313" key="7">
    <source>
        <dbReference type="EMBL" id="EPE26172.1"/>
    </source>
</evidence>
<organism evidence="7 8">
    <name type="scientific">Glarea lozoyensis (strain ATCC 20868 / MF5171)</name>
    <dbReference type="NCBI Taxonomy" id="1116229"/>
    <lineage>
        <taxon>Eukaryota</taxon>
        <taxon>Fungi</taxon>
        <taxon>Dikarya</taxon>
        <taxon>Ascomycota</taxon>
        <taxon>Pezizomycotina</taxon>
        <taxon>Leotiomycetes</taxon>
        <taxon>Helotiales</taxon>
        <taxon>Helotiaceae</taxon>
        <taxon>Glarea</taxon>
    </lineage>
</organism>
<dbReference type="OrthoDB" id="512667at2759"/>
<accession>S3CI61</accession>
<dbReference type="GO" id="GO:0051087">
    <property type="term" value="F:protein-folding chaperone binding"/>
    <property type="evidence" value="ECO:0007669"/>
    <property type="project" value="TreeGrafter"/>
</dbReference>
<dbReference type="RefSeq" id="XP_008087491.1">
    <property type="nucleotide sequence ID" value="XM_008089300.1"/>
</dbReference>
<keyword evidence="1" id="KW-0479">Metal-binding</keyword>
<keyword evidence="3" id="KW-0862">Zinc</keyword>
<name>S3CI61_GLAL2</name>
<feature type="compositionally biased region" description="Acidic residues" evidence="5">
    <location>
        <begin position="209"/>
        <end position="221"/>
    </location>
</feature>
<evidence type="ECO:0000256" key="1">
    <source>
        <dbReference type="ARBA" id="ARBA00022723"/>
    </source>
</evidence>
<feature type="region of interest" description="Disordered" evidence="5">
    <location>
        <begin position="39"/>
        <end position="65"/>
    </location>
</feature>
<gene>
    <name evidence="7" type="ORF">GLAREA_02084</name>
</gene>
<evidence type="ECO:0000313" key="8">
    <source>
        <dbReference type="Proteomes" id="UP000016922"/>
    </source>
</evidence>
<evidence type="ECO:0000259" key="6">
    <source>
        <dbReference type="PROSITE" id="PS51501"/>
    </source>
</evidence>
<dbReference type="InterPro" id="IPR007853">
    <property type="entry name" value="Znf_DNL-typ"/>
</dbReference>
<dbReference type="GO" id="GO:0006457">
    <property type="term" value="P:protein folding"/>
    <property type="evidence" value="ECO:0007669"/>
    <property type="project" value="TreeGrafter"/>
</dbReference>
<dbReference type="STRING" id="1116229.S3CI61"/>
<dbReference type="GO" id="GO:0005739">
    <property type="term" value="C:mitochondrion"/>
    <property type="evidence" value="ECO:0007669"/>
    <property type="project" value="TreeGrafter"/>
</dbReference>
<proteinExistence type="predicted"/>
<dbReference type="Pfam" id="PF05180">
    <property type="entry name" value="zf-DNL"/>
    <property type="match status" value="1"/>
</dbReference>
<evidence type="ECO:0000256" key="3">
    <source>
        <dbReference type="ARBA" id="ARBA00022833"/>
    </source>
</evidence>
<dbReference type="PANTHER" id="PTHR20922">
    <property type="entry name" value="DNL-TYPE ZINC FINGER PROTEIN"/>
    <property type="match status" value="1"/>
</dbReference>
<evidence type="ECO:0000256" key="2">
    <source>
        <dbReference type="ARBA" id="ARBA00022771"/>
    </source>
</evidence>
<dbReference type="PANTHER" id="PTHR20922:SF13">
    <property type="entry name" value="DNL-TYPE ZINC FINGER PROTEIN"/>
    <property type="match status" value="1"/>
</dbReference>